<comment type="caution">
    <text evidence="2">The sequence shown here is derived from an EMBL/GenBank/DDBJ whole genome shotgun (WGS) entry which is preliminary data.</text>
</comment>
<evidence type="ECO:0008006" key="4">
    <source>
        <dbReference type="Google" id="ProtNLM"/>
    </source>
</evidence>
<evidence type="ECO:0000256" key="1">
    <source>
        <dbReference type="SAM" id="SignalP"/>
    </source>
</evidence>
<accession>A0A9P8E8R6</accession>
<name>A0A9P8E8R6_AURME</name>
<dbReference type="OrthoDB" id="2426396at2759"/>
<feature type="signal peptide" evidence="1">
    <location>
        <begin position="1"/>
        <end position="26"/>
    </location>
</feature>
<feature type="chain" id="PRO_5040207668" description="Gpi anchored protein" evidence="1">
    <location>
        <begin position="27"/>
        <end position="279"/>
    </location>
</feature>
<dbReference type="EMBL" id="JAHFXF010000776">
    <property type="protein sequence ID" value="KAG9682648.1"/>
    <property type="molecule type" value="Genomic_DNA"/>
</dbReference>
<keyword evidence="1" id="KW-0732">Signal</keyword>
<dbReference type="PANTHER" id="PTHR39599">
    <property type="entry name" value="GPI-ANCHORED PROTEIN (EUROFUNG)-RELATED-RELATED"/>
    <property type="match status" value="1"/>
</dbReference>
<evidence type="ECO:0000313" key="3">
    <source>
        <dbReference type="Proteomes" id="UP000779574"/>
    </source>
</evidence>
<reference evidence="2" key="1">
    <citation type="journal article" date="2021" name="J Fungi (Basel)">
        <title>Virulence traits and population genomics of the black yeast Aureobasidium melanogenum.</title>
        <authorList>
            <person name="Cernosa A."/>
            <person name="Sun X."/>
            <person name="Gostincar C."/>
            <person name="Fang C."/>
            <person name="Gunde-Cimerman N."/>
            <person name="Song Z."/>
        </authorList>
    </citation>
    <scope>NUCLEOTIDE SEQUENCE</scope>
    <source>
        <strain evidence="2">EXF-9911</strain>
    </source>
</reference>
<gene>
    <name evidence="2" type="ORF">KCU76_g13651</name>
</gene>
<dbReference type="PANTHER" id="PTHR39599:SF2">
    <property type="entry name" value="ANCHORED PROTEIN, PUTATIVE (AFU_ORTHOLOGUE AFUA_1G09650)-RELATED"/>
    <property type="match status" value="1"/>
</dbReference>
<feature type="non-terminal residue" evidence="2">
    <location>
        <position position="279"/>
    </location>
</feature>
<sequence length="279" mass="30730">MRKTVTGLLAIPAALITTIFATPAYSQDWPYNLPSDAKYYPEHEHHIRRDVEIQQKLNLTSPCGMRKMSDDEGEKFFLDYWQFNEQAFDSIEMDKPLHARRSVSSAARLLNISNVEELLPPLLLHAKSQQFIPNHRFFGRSLSERAFQCPSETNSCESIGYPNSCCATGETCISLPANDGATIGCCPDGASCGGQIGLCDTAAGYTDCKNDNGGCCIPGYTCQGIGCVYASTATTTTTLPIVTVTTGASEFYIATRLDLHHDDHLSGHNFWERHDNDSR</sequence>
<reference evidence="2" key="2">
    <citation type="submission" date="2021-08" db="EMBL/GenBank/DDBJ databases">
        <authorList>
            <person name="Gostincar C."/>
            <person name="Sun X."/>
            <person name="Song Z."/>
            <person name="Gunde-Cimerman N."/>
        </authorList>
    </citation>
    <scope>NUCLEOTIDE SEQUENCE</scope>
    <source>
        <strain evidence="2">EXF-9911</strain>
    </source>
</reference>
<dbReference type="Proteomes" id="UP000779574">
    <property type="component" value="Unassembled WGS sequence"/>
</dbReference>
<organism evidence="2 3">
    <name type="scientific">Aureobasidium melanogenum</name>
    <name type="common">Aureobasidium pullulans var. melanogenum</name>
    <dbReference type="NCBI Taxonomy" id="46634"/>
    <lineage>
        <taxon>Eukaryota</taxon>
        <taxon>Fungi</taxon>
        <taxon>Dikarya</taxon>
        <taxon>Ascomycota</taxon>
        <taxon>Pezizomycotina</taxon>
        <taxon>Dothideomycetes</taxon>
        <taxon>Dothideomycetidae</taxon>
        <taxon>Dothideales</taxon>
        <taxon>Saccotheciaceae</taxon>
        <taxon>Aureobasidium</taxon>
    </lineage>
</organism>
<dbReference type="AlphaFoldDB" id="A0A9P8E8R6"/>
<evidence type="ECO:0000313" key="2">
    <source>
        <dbReference type="EMBL" id="KAG9682648.1"/>
    </source>
</evidence>
<proteinExistence type="predicted"/>
<protein>
    <recommendedName>
        <fullName evidence="4">Gpi anchored protein</fullName>
    </recommendedName>
</protein>